<evidence type="ECO:0000259" key="2">
    <source>
        <dbReference type="Pfam" id="PF01408"/>
    </source>
</evidence>
<dbReference type="Gene3D" id="3.40.50.720">
    <property type="entry name" value="NAD(P)-binding Rossmann-like Domain"/>
    <property type="match status" value="1"/>
</dbReference>
<gene>
    <name evidence="3" type="ORF">PPOP_1184</name>
</gene>
<keyword evidence="4" id="KW-1185">Reference proteome</keyword>
<protein>
    <submittedName>
        <fullName evidence="3">Predicted dehydrogenase</fullName>
    </submittedName>
</protein>
<dbReference type="InterPro" id="IPR036291">
    <property type="entry name" value="NAD(P)-bd_dom_sf"/>
</dbReference>
<comment type="caution">
    <text evidence="3">The sequence shown here is derived from an EMBL/GenBank/DDBJ whole genome shotgun (WGS) entry which is preliminary data.</text>
</comment>
<evidence type="ECO:0000256" key="1">
    <source>
        <dbReference type="ARBA" id="ARBA00023002"/>
    </source>
</evidence>
<dbReference type="PANTHER" id="PTHR43818:SF11">
    <property type="entry name" value="BCDNA.GH03377"/>
    <property type="match status" value="1"/>
</dbReference>
<keyword evidence="1" id="KW-0560">Oxidoreductase</keyword>
<dbReference type="EMBL" id="BALG01000049">
    <property type="protein sequence ID" value="GAC41827.1"/>
    <property type="molecule type" value="Genomic_DNA"/>
</dbReference>
<dbReference type="Proteomes" id="UP000029453">
    <property type="component" value="Unassembled WGS sequence"/>
</dbReference>
<evidence type="ECO:0000313" key="3">
    <source>
        <dbReference type="EMBL" id="GAC41827.1"/>
    </source>
</evidence>
<dbReference type="InterPro" id="IPR050463">
    <property type="entry name" value="Gfo/Idh/MocA_oxidrdct_glycsds"/>
</dbReference>
<dbReference type="PANTHER" id="PTHR43818">
    <property type="entry name" value="BCDNA.GH03377"/>
    <property type="match status" value="1"/>
</dbReference>
<feature type="domain" description="Gfo/Idh/MocA-like oxidoreductase N-terminal" evidence="2">
    <location>
        <begin position="4"/>
        <end position="75"/>
    </location>
</feature>
<accession>M9L925</accession>
<reference evidence="3 4" key="1">
    <citation type="submission" date="2012-10" db="EMBL/GenBank/DDBJ databases">
        <title>Draft Genome Sequence of Paenibacillus popilliae ATCC 14706T.</title>
        <authorList>
            <person name="Iiyama K."/>
            <person name="Mori K."/>
            <person name="Mon H."/>
            <person name="Chieda Y."/>
            <person name="Lee J.M."/>
            <person name="Kusakabe T."/>
            <person name="Tashiro K."/>
            <person name="Asano S."/>
            <person name="Yasunaga-Aoki C."/>
            <person name="Shimizu S."/>
        </authorList>
    </citation>
    <scope>NUCLEOTIDE SEQUENCE [LARGE SCALE GENOMIC DNA]</scope>
    <source>
        <strain evidence="3 4">ATCC 14706</strain>
    </source>
</reference>
<organism evidence="3 4">
    <name type="scientific">Paenibacillus popilliae ATCC 14706</name>
    <dbReference type="NCBI Taxonomy" id="1212764"/>
    <lineage>
        <taxon>Bacteria</taxon>
        <taxon>Bacillati</taxon>
        <taxon>Bacillota</taxon>
        <taxon>Bacilli</taxon>
        <taxon>Bacillales</taxon>
        <taxon>Paenibacillaceae</taxon>
        <taxon>Paenibacillus</taxon>
    </lineage>
</organism>
<sequence>MGKVKVGVIGVGSISEMHFGGYHKNNEAELVGVCDLSADRAKEKADRFGAPDAKIYTDYYELLANPDVEAVSIRSDGSAMWSIPGAGHLSTYAGI</sequence>
<dbReference type="InterPro" id="IPR000683">
    <property type="entry name" value="Gfo/Idh/MocA-like_OxRdtase_N"/>
</dbReference>
<name>M9L925_PAEPP</name>
<dbReference type="Pfam" id="PF01408">
    <property type="entry name" value="GFO_IDH_MocA"/>
    <property type="match status" value="1"/>
</dbReference>
<dbReference type="AlphaFoldDB" id="M9L925"/>
<dbReference type="SUPFAM" id="SSF51735">
    <property type="entry name" value="NAD(P)-binding Rossmann-fold domains"/>
    <property type="match status" value="1"/>
</dbReference>
<dbReference type="GO" id="GO:0000166">
    <property type="term" value="F:nucleotide binding"/>
    <property type="evidence" value="ECO:0007669"/>
    <property type="project" value="InterPro"/>
</dbReference>
<dbReference type="GO" id="GO:0016491">
    <property type="term" value="F:oxidoreductase activity"/>
    <property type="evidence" value="ECO:0007669"/>
    <property type="project" value="UniProtKB-KW"/>
</dbReference>
<evidence type="ECO:0000313" key="4">
    <source>
        <dbReference type="Proteomes" id="UP000029453"/>
    </source>
</evidence>
<proteinExistence type="predicted"/>